<feature type="region of interest" description="Disordered" evidence="1">
    <location>
        <begin position="234"/>
        <end position="258"/>
    </location>
</feature>
<protein>
    <submittedName>
        <fullName evidence="2">Uncharacterized protein</fullName>
    </submittedName>
</protein>
<comment type="caution">
    <text evidence="2">The sequence shown here is derived from an EMBL/GenBank/DDBJ whole genome shotgun (WGS) entry which is preliminary data.</text>
</comment>
<dbReference type="Proteomes" id="UP000535890">
    <property type="component" value="Unassembled WGS sequence"/>
</dbReference>
<organism evidence="2 3">
    <name type="scientific">Actinomycetospora corticicola</name>
    <dbReference type="NCBI Taxonomy" id="663602"/>
    <lineage>
        <taxon>Bacteria</taxon>
        <taxon>Bacillati</taxon>
        <taxon>Actinomycetota</taxon>
        <taxon>Actinomycetes</taxon>
        <taxon>Pseudonocardiales</taxon>
        <taxon>Pseudonocardiaceae</taxon>
        <taxon>Actinomycetospora</taxon>
    </lineage>
</organism>
<sequence length="290" mass="31697">MTPIPGEPLGDMITRLDGSGFSHSAIALADGEGRVASAHMSFCRTRPFDLGGIRGDDVSHFWALGQSVYRLPVDPEVPREPALARLETWRTPEDDGTFSVPKLVIVAIALATFAPELDPVRALEVRQLAVEAARAWEGVPERRQFYCAELITRLYDQPFAMSTLEPTDPQRPAPGPPVQEGMLDSLLVRTLGWLTDDDLQAPYDRLLAAVERAMPTFLDQAAVDILLSPFVRTGGPALQQGRRSPRPRPDDGSAERLPFGLVTPRMLLDAPWTADHVDLVQGPGAPPPPF</sequence>
<name>A0A7Y9DRW0_9PSEU</name>
<evidence type="ECO:0000313" key="2">
    <source>
        <dbReference type="EMBL" id="NYD34396.1"/>
    </source>
</evidence>
<reference evidence="2 3" key="1">
    <citation type="submission" date="2020-07" db="EMBL/GenBank/DDBJ databases">
        <title>Sequencing the genomes of 1000 actinobacteria strains.</title>
        <authorList>
            <person name="Klenk H.-P."/>
        </authorList>
    </citation>
    <scope>NUCLEOTIDE SEQUENCE [LARGE SCALE GENOMIC DNA]</scope>
    <source>
        <strain evidence="2 3">DSM 45772</strain>
    </source>
</reference>
<evidence type="ECO:0000256" key="1">
    <source>
        <dbReference type="SAM" id="MobiDB-lite"/>
    </source>
</evidence>
<dbReference type="EMBL" id="JACCBN010000001">
    <property type="protein sequence ID" value="NYD34396.1"/>
    <property type="molecule type" value="Genomic_DNA"/>
</dbReference>
<keyword evidence="3" id="KW-1185">Reference proteome</keyword>
<evidence type="ECO:0000313" key="3">
    <source>
        <dbReference type="Proteomes" id="UP000535890"/>
    </source>
</evidence>
<gene>
    <name evidence="2" type="ORF">BJ983_000498</name>
</gene>
<proteinExistence type="predicted"/>
<dbReference type="AlphaFoldDB" id="A0A7Y9DRW0"/>
<dbReference type="RefSeq" id="WP_179792352.1">
    <property type="nucleotide sequence ID" value="NZ_BAABHP010000030.1"/>
</dbReference>
<accession>A0A7Y9DRW0</accession>